<gene>
    <name evidence="2" type="ORF">C8D88_13017</name>
</gene>
<dbReference type="InterPro" id="IPR002525">
    <property type="entry name" value="Transp_IS110-like_N"/>
</dbReference>
<name>A0A316HDB2_9PSEU</name>
<dbReference type="Proteomes" id="UP000246005">
    <property type="component" value="Unassembled WGS sequence"/>
</dbReference>
<evidence type="ECO:0000259" key="1">
    <source>
        <dbReference type="Pfam" id="PF01548"/>
    </source>
</evidence>
<dbReference type="PANTHER" id="PTHR33055">
    <property type="entry name" value="TRANSPOSASE FOR INSERTION SEQUENCE ELEMENT IS1111A"/>
    <property type="match status" value="1"/>
</dbReference>
<dbReference type="AlphaFoldDB" id="A0A316HDB2"/>
<protein>
    <submittedName>
        <fullName evidence="2">Transposase</fullName>
    </submittedName>
</protein>
<dbReference type="GO" id="GO:0003677">
    <property type="term" value="F:DNA binding"/>
    <property type="evidence" value="ECO:0007669"/>
    <property type="project" value="InterPro"/>
</dbReference>
<organism evidence="2 3">
    <name type="scientific">Lentzea atacamensis</name>
    <dbReference type="NCBI Taxonomy" id="531938"/>
    <lineage>
        <taxon>Bacteria</taxon>
        <taxon>Bacillati</taxon>
        <taxon>Actinomycetota</taxon>
        <taxon>Actinomycetes</taxon>
        <taxon>Pseudonocardiales</taxon>
        <taxon>Pseudonocardiaceae</taxon>
        <taxon>Lentzea</taxon>
    </lineage>
</organism>
<feature type="domain" description="Transposase IS110-like N-terminal" evidence="1">
    <location>
        <begin position="8"/>
        <end position="107"/>
    </location>
</feature>
<dbReference type="EMBL" id="QGHB01000030">
    <property type="protein sequence ID" value="PWK77980.1"/>
    <property type="molecule type" value="Genomic_DNA"/>
</dbReference>
<dbReference type="GO" id="GO:0004803">
    <property type="term" value="F:transposase activity"/>
    <property type="evidence" value="ECO:0007669"/>
    <property type="project" value="InterPro"/>
</dbReference>
<dbReference type="GO" id="GO:0006313">
    <property type="term" value="P:DNA transposition"/>
    <property type="evidence" value="ECO:0007669"/>
    <property type="project" value="InterPro"/>
</dbReference>
<evidence type="ECO:0000313" key="2">
    <source>
        <dbReference type="EMBL" id="PWK77980.1"/>
    </source>
</evidence>
<dbReference type="Pfam" id="PF01548">
    <property type="entry name" value="DEDD_Tnp_IS110"/>
    <property type="match status" value="1"/>
</dbReference>
<dbReference type="RefSeq" id="WP_267900130.1">
    <property type="nucleotide sequence ID" value="NZ_QGHB01000030.1"/>
</dbReference>
<evidence type="ECO:0000313" key="3">
    <source>
        <dbReference type="Proteomes" id="UP000246005"/>
    </source>
</evidence>
<reference evidence="2 3" key="1">
    <citation type="submission" date="2018-05" db="EMBL/GenBank/DDBJ databases">
        <title>Genomic Encyclopedia of Type Strains, Phase IV (KMG-IV): sequencing the most valuable type-strain genomes for metagenomic binning, comparative biology and taxonomic classification.</title>
        <authorList>
            <person name="Goeker M."/>
        </authorList>
    </citation>
    <scope>NUCLEOTIDE SEQUENCE [LARGE SCALE GENOMIC DNA]</scope>
    <source>
        <strain evidence="2 3">DSM 45480</strain>
    </source>
</reference>
<comment type="caution">
    <text evidence="2">The sequence shown here is derived from an EMBL/GenBank/DDBJ whole genome shotgun (WGS) entry which is preliminary data.</text>
</comment>
<dbReference type="PANTHER" id="PTHR33055:SF13">
    <property type="entry name" value="TRANSPOSASE"/>
    <property type="match status" value="1"/>
</dbReference>
<proteinExistence type="predicted"/>
<dbReference type="InterPro" id="IPR047650">
    <property type="entry name" value="Transpos_IS110"/>
</dbReference>
<sequence length="138" mass="14492">MFAERTCVGLDVHARSVVAWAIDNEAGEIRSLRLSPKTVAVVEWVCSLPGPVVVTYEAGPTGFGLARALEAAGVRCVVVAPSKLEQPPGDRVKTDRRDAERLARLLRIGGTAWGASAQRGRGSGTRSGAGPVRTCAVI</sequence>
<accession>A0A316HDB2</accession>